<name>A0A1H9FN11_9GAMM</name>
<dbReference type="STRING" id="355243.SAMN03080615_01349"/>
<gene>
    <name evidence="2" type="ORF">SAMN03080615_01349</name>
</gene>
<accession>A0A1H9FN11</accession>
<dbReference type="AlphaFoldDB" id="A0A1H9FN11"/>
<dbReference type="Proteomes" id="UP000198749">
    <property type="component" value="Unassembled WGS sequence"/>
</dbReference>
<protein>
    <submittedName>
        <fullName evidence="2">Transcriptional regulator, AbiEi antitoxin, Type IV TA system</fullName>
    </submittedName>
</protein>
<reference evidence="3" key="1">
    <citation type="submission" date="2016-10" db="EMBL/GenBank/DDBJ databases">
        <authorList>
            <person name="Varghese N."/>
            <person name="Submissions S."/>
        </authorList>
    </citation>
    <scope>NUCLEOTIDE SEQUENCE [LARGE SCALE GENOMIC DNA]</scope>
    <source>
        <strain evidence="3">DSM 18887</strain>
    </source>
</reference>
<dbReference type="InterPro" id="IPR021561">
    <property type="entry name" value="AbiEi_3"/>
</dbReference>
<dbReference type="EMBL" id="FOGB01000003">
    <property type="protein sequence ID" value="SEQ39327.1"/>
    <property type="molecule type" value="Genomic_DNA"/>
</dbReference>
<organism evidence="2 3">
    <name type="scientific">Amphritea atlantica</name>
    <dbReference type="NCBI Taxonomy" id="355243"/>
    <lineage>
        <taxon>Bacteria</taxon>
        <taxon>Pseudomonadati</taxon>
        <taxon>Pseudomonadota</taxon>
        <taxon>Gammaproteobacteria</taxon>
        <taxon>Oceanospirillales</taxon>
        <taxon>Oceanospirillaceae</taxon>
        <taxon>Amphritea</taxon>
    </lineage>
</organism>
<sequence length="275" mass="31469">MVYYNDYINTLGVIMSYKLNWLVSNTSPGSLVLQQWLSENGISYSLAQKYWESGWLKKLGAGVYYRPGPGDQPKPDWTEALKALIQQLHLPVHLAGLSSLNHQGLSHYLQINSETVWVGTKEKQALPKWFREFGQDWQYCGNHKLSEQVEKDFITRSVNGRELRLSSPELAAYEVVDAIGKHISFEHAAELFQGLVSLSPRKVQSILSRSRSVKTNRVFLYLSHYYDHPWVKRLDESVIALGAGKRQVVSLGRYDERYQITVPVSFSRNSGHHDD</sequence>
<dbReference type="Pfam" id="PF11459">
    <property type="entry name" value="AbiEi_3"/>
    <property type="match status" value="1"/>
</dbReference>
<evidence type="ECO:0000313" key="2">
    <source>
        <dbReference type="EMBL" id="SEQ39327.1"/>
    </source>
</evidence>
<dbReference type="Pfam" id="PF17194">
    <property type="entry name" value="AbiEi_3_N"/>
    <property type="match status" value="1"/>
</dbReference>
<dbReference type="InterPro" id="IPR033455">
    <property type="entry name" value="AbiEi_3_N"/>
</dbReference>
<feature type="domain" description="Transcriptional regulator AbiEi antitoxin N-terminal" evidence="1">
    <location>
        <begin position="16"/>
        <end position="110"/>
    </location>
</feature>
<proteinExistence type="predicted"/>
<evidence type="ECO:0000259" key="1">
    <source>
        <dbReference type="Pfam" id="PF17194"/>
    </source>
</evidence>
<keyword evidence="3" id="KW-1185">Reference proteome</keyword>
<evidence type="ECO:0000313" key="3">
    <source>
        <dbReference type="Proteomes" id="UP000198749"/>
    </source>
</evidence>